<evidence type="ECO:0000313" key="9">
    <source>
        <dbReference type="EMBL" id="RPA63673.1"/>
    </source>
</evidence>
<comment type="similarity">
    <text evidence="2">Belongs to the AzlC family.</text>
</comment>
<reference evidence="9 10" key="1">
    <citation type="submission" date="2018-11" db="EMBL/GenBank/DDBJ databases">
        <title>Aerococcus sp. SJQ22, whole genome shotgun sequence.</title>
        <authorList>
            <person name="Sun L."/>
            <person name="Gao X."/>
            <person name="Chen W."/>
            <person name="Huang K."/>
        </authorList>
    </citation>
    <scope>NUCLEOTIDE SEQUENCE [LARGE SCALE GENOMIC DNA]</scope>
    <source>
        <strain evidence="9 10">SJQ22</strain>
    </source>
</reference>
<feature type="transmembrane region" description="Helical" evidence="8">
    <location>
        <begin position="159"/>
        <end position="177"/>
    </location>
</feature>
<feature type="transmembrane region" description="Helical" evidence="8">
    <location>
        <begin position="208"/>
        <end position="224"/>
    </location>
</feature>
<keyword evidence="6 8" id="KW-1133">Transmembrane helix</keyword>
<comment type="subcellular location">
    <subcellularLocation>
        <location evidence="1">Cell membrane</location>
        <topology evidence="1">Multi-pass membrane protein</topology>
    </subcellularLocation>
</comment>
<dbReference type="EMBL" id="RKMG01000003">
    <property type="protein sequence ID" value="RPA63673.1"/>
    <property type="molecule type" value="Genomic_DNA"/>
</dbReference>
<evidence type="ECO:0000256" key="5">
    <source>
        <dbReference type="ARBA" id="ARBA00022692"/>
    </source>
</evidence>
<evidence type="ECO:0000256" key="3">
    <source>
        <dbReference type="ARBA" id="ARBA00022448"/>
    </source>
</evidence>
<dbReference type="AlphaFoldDB" id="A0A3N4GL97"/>
<protein>
    <submittedName>
        <fullName evidence="9">Branched-chain amino acid ABC transporter permease</fullName>
    </submittedName>
</protein>
<keyword evidence="3" id="KW-0813">Transport</keyword>
<evidence type="ECO:0000256" key="2">
    <source>
        <dbReference type="ARBA" id="ARBA00010735"/>
    </source>
</evidence>
<dbReference type="GO" id="GO:1903785">
    <property type="term" value="P:L-valine transmembrane transport"/>
    <property type="evidence" value="ECO:0007669"/>
    <property type="project" value="TreeGrafter"/>
</dbReference>
<dbReference type="OrthoDB" id="3177005at2"/>
<keyword evidence="4" id="KW-1003">Cell membrane</keyword>
<evidence type="ECO:0000256" key="4">
    <source>
        <dbReference type="ARBA" id="ARBA00022475"/>
    </source>
</evidence>
<feature type="transmembrane region" description="Helical" evidence="8">
    <location>
        <begin position="132"/>
        <end position="153"/>
    </location>
</feature>
<keyword evidence="10" id="KW-1185">Reference proteome</keyword>
<sequence length="233" mass="25758">MQDVSVSRWKFSMPIVIGYLPVGLACGLLLSDVGLAWWQVVLMSTLVFGGSSQFLAAALLAQDANLFEVFISVLLLSSRQGLYSVSLAPYLKTVPRFKAAWLNYMTADESYAVNIVNLRDSDEAHPWMINDALFVATSTWLSWAIFTAMGALFGTFIEIPGVISNFVMVAMFIGILVPNIGNRMMLSSMLGTGLISIVLMMIFQSSYVIIMVTAIALAIVFYFLKRQENHRVV</sequence>
<dbReference type="Pfam" id="PF03591">
    <property type="entry name" value="AzlC"/>
    <property type="match status" value="1"/>
</dbReference>
<dbReference type="RefSeq" id="WP_123779270.1">
    <property type="nucleotide sequence ID" value="NZ_RKMG01000003.1"/>
</dbReference>
<dbReference type="Proteomes" id="UP000273977">
    <property type="component" value="Unassembled WGS sequence"/>
</dbReference>
<evidence type="ECO:0000256" key="1">
    <source>
        <dbReference type="ARBA" id="ARBA00004651"/>
    </source>
</evidence>
<accession>A0A3N4GL97</accession>
<dbReference type="InterPro" id="IPR011606">
    <property type="entry name" value="Brnchd-chn_aa_trnsp_permease"/>
</dbReference>
<evidence type="ECO:0000256" key="7">
    <source>
        <dbReference type="ARBA" id="ARBA00023136"/>
    </source>
</evidence>
<name>A0A3N4GL97_9LACT</name>
<dbReference type="PANTHER" id="PTHR34979:SF1">
    <property type="entry name" value="INNER MEMBRANE PROTEIN YGAZ"/>
    <property type="match status" value="1"/>
</dbReference>
<dbReference type="PANTHER" id="PTHR34979">
    <property type="entry name" value="INNER MEMBRANE PROTEIN YGAZ"/>
    <property type="match status" value="1"/>
</dbReference>
<feature type="transmembrane region" description="Helical" evidence="8">
    <location>
        <begin position="184"/>
        <end position="202"/>
    </location>
</feature>
<keyword evidence="7 8" id="KW-0472">Membrane</keyword>
<proteinExistence type="inferred from homology"/>
<feature type="transmembrane region" description="Helical" evidence="8">
    <location>
        <begin position="12"/>
        <end position="30"/>
    </location>
</feature>
<organism evidence="9 10">
    <name type="scientific">Aerococcus agrisoli</name>
    <dbReference type="NCBI Taxonomy" id="2487350"/>
    <lineage>
        <taxon>Bacteria</taxon>
        <taxon>Bacillati</taxon>
        <taxon>Bacillota</taxon>
        <taxon>Bacilli</taxon>
        <taxon>Lactobacillales</taxon>
        <taxon>Aerococcaceae</taxon>
        <taxon>Aerococcus</taxon>
    </lineage>
</organism>
<dbReference type="GO" id="GO:0005886">
    <property type="term" value="C:plasma membrane"/>
    <property type="evidence" value="ECO:0007669"/>
    <property type="project" value="UniProtKB-SubCell"/>
</dbReference>
<comment type="caution">
    <text evidence="9">The sequence shown here is derived from an EMBL/GenBank/DDBJ whole genome shotgun (WGS) entry which is preliminary data.</text>
</comment>
<gene>
    <name evidence="9" type="ORF">EF384_01770</name>
</gene>
<evidence type="ECO:0000313" key="10">
    <source>
        <dbReference type="Proteomes" id="UP000273977"/>
    </source>
</evidence>
<evidence type="ECO:0000256" key="8">
    <source>
        <dbReference type="SAM" id="Phobius"/>
    </source>
</evidence>
<keyword evidence="5 8" id="KW-0812">Transmembrane</keyword>
<evidence type="ECO:0000256" key="6">
    <source>
        <dbReference type="ARBA" id="ARBA00022989"/>
    </source>
</evidence>